<dbReference type="SUPFAM" id="SSF50370">
    <property type="entry name" value="Ricin B-like lectins"/>
    <property type="match status" value="1"/>
</dbReference>
<name>A0A397I4D7_9GLOM</name>
<dbReference type="PROSITE" id="PS50231">
    <property type="entry name" value="RICIN_B_LECTIN"/>
    <property type="match status" value="1"/>
</dbReference>
<comment type="caution">
    <text evidence="1">The sequence shown here is derived from an EMBL/GenBank/DDBJ whole genome shotgun (WGS) entry which is preliminary data.</text>
</comment>
<keyword evidence="2" id="KW-1185">Reference proteome</keyword>
<proteinExistence type="predicted"/>
<sequence length="408" mass="46522">MIDTINNEKVQKIPNKFVLSIDGKELDIITGIPYKISNSQNYIDDWGGGSGSSPRLSRHDHTPDHPFYSRQLWVLEKTSHPRGYKILSVRTTDCLDSLGGGHHEKLHLSSTSSTDDSLEDNPYNINQIWSFYFTDNSKSKEFQIHNEQNSCFLHSHGVFTRVRFSSCCNSSTSENSLNQIWKFIPAFDYKLNVVINNFKYKLSSNIKNYQIKKTIREDILDNQASSEATTTINFQEELTNKYGFSFNESLDFISETKLITTIPFIDIEKEFNFKYSFESNKQITIVNEESCMITKEVKVQPKSCVKAIDYVDFVKNVEIPFEATAEITALSDQFKKDGTIVKNAEVDSDAVKLFLKENNFQGEIIMSEGNSVIAKVNGVFSGSYFLKPYRKFEDTVPVISENITSNGI</sequence>
<evidence type="ECO:0000313" key="2">
    <source>
        <dbReference type="Proteomes" id="UP000266861"/>
    </source>
</evidence>
<dbReference type="Gene3D" id="2.170.15.10">
    <property type="entry name" value="Proaerolysin, chain A, domain 3"/>
    <property type="match status" value="1"/>
</dbReference>
<dbReference type="EMBL" id="PQFF01000268">
    <property type="protein sequence ID" value="RHZ68656.1"/>
    <property type="molecule type" value="Genomic_DNA"/>
</dbReference>
<protein>
    <submittedName>
        <fullName evidence="1">Uncharacterized protein</fullName>
    </submittedName>
</protein>
<evidence type="ECO:0000313" key="1">
    <source>
        <dbReference type="EMBL" id="RHZ68656.1"/>
    </source>
</evidence>
<reference evidence="1 2" key="1">
    <citation type="submission" date="2018-08" db="EMBL/GenBank/DDBJ databases">
        <title>Genome and evolution of the arbuscular mycorrhizal fungus Diversispora epigaea (formerly Glomus versiforme) and its bacterial endosymbionts.</title>
        <authorList>
            <person name="Sun X."/>
            <person name="Fei Z."/>
            <person name="Harrison M."/>
        </authorList>
    </citation>
    <scope>NUCLEOTIDE SEQUENCE [LARGE SCALE GENOMIC DNA]</scope>
    <source>
        <strain evidence="1 2">IT104</strain>
    </source>
</reference>
<dbReference type="InterPro" id="IPR035992">
    <property type="entry name" value="Ricin_B-like_lectins"/>
</dbReference>
<dbReference type="Gene3D" id="2.80.10.50">
    <property type="match status" value="1"/>
</dbReference>
<organism evidence="1 2">
    <name type="scientific">Diversispora epigaea</name>
    <dbReference type="NCBI Taxonomy" id="1348612"/>
    <lineage>
        <taxon>Eukaryota</taxon>
        <taxon>Fungi</taxon>
        <taxon>Fungi incertae sedis</taxon>
        <taxon>Mucoromycota</taxon>
        <taxon>Glomeromycotina</taxon>
        <taxon>Glomeromycetes</taxon>
        <taxon>Diversisporales</taxon>
        <taxon>Diversisporaceae</taxon>
        <taxon>Diversispora</taxon>
    </lineage>
</organism>
<gene>
    <name evidence="1" type="ORF">Glove_294g138</name>
</gene>
<dbReference type="AlphaFoldDB" id="A0A397I4D7"/>
<dbReference type="Proteomes" id="UP000266861">
    <property type="component" value="Unassembled WGS sequence"/>
</dbReference>
<dbReference type="OrthoDB" id="2319667at2759"/>
<accession>A0A397I4D7</accession>